<evidence type="ECO:0000313" key="4">
    <source>
        <dbReference type="Proteomes" id="UP000001176"/>
    </source>
</evidence>
<dbReference type="InterPro" id="IPR003439">
    <property type="entry name" value="ABC_transporter-like_ATP-bd"/>
</dbReference>
<dbReference type="Proteomes" id="UP000001176">
    <property type="component" value="Chromosome"/>
</dbReference>
<dbReference type="Gene3D" id="3.40.50.300">
    <property type="entry name" value="P-loop containing nucleotide triphosphate hydrolases"/>
    <property type="match status" value="1"/>
</dbReference>
<dbReference type="GO" id="GO:0005524">
    <property type="term" value="F:ATP binding"/>
    <property type="evidence" value="ECO:0007669"/>
    <property type="project" value="InterPro"/>
</dbReference>
<sequence length="202" mass="22410">MNGAMNGPKPEETGEYVIDVRDLRKDFGTQRFSLYEDLTVRENLELVAGIYELSDPRGAVDAMLDRMELRGRSGQLAGQLSGGWKQRLALTACVLHRPALLLLDEPTAGVDARARRAFWDLIHDMAGGGLTVLVSTHYMDEAERCARVIGEVMPTTHAMRIVRGVLLKGNGLAEILPDLWPIVLFTLCTVAVAVRFYRETLD</sequence>
<evidence type="ECO:0000256" key="1">
    <source>
        <dbReference type="SAM" id="Phobius"/>
    </source>
</evidence>
<accession>A9HA23</accession>
<name>A9HA23_GLUDA</name>
<evidence type="ECO:0000313" key="3">
    <source>
        <dbReference type="EMBL" id="CAP57783.1"/>
    </source>
</evidence>
<dbReference type="SUPFAM" id="SSF52540">
    <property type="entry name" value="P-loop containing nucleoside triphosphate hydrolases"/>
    <property type="match status" value="1"/>
</dbReference>
<dbReference type="Pfam" id="PF00005">
    <property type="entry name" value="ABC_tran"/>
    <property type="match status" value="1"/>
</dbReference>
<dbReference type="KEGG" id="gdi:GDI3840"/>
<organism evidence="3 4">
    <name type="scientific">Gluconacetobacter diazotrophicus (strain ATCC 49037 / DSM 5601 / CCUG 37298 / CIP 103539 / LMG 7603 / PAl5)</name>
    <dbReference type="NCBI Taxonomy" id="272568"/>
    <lineage>
        <taxon>Bacteria</taxon>
        <taxon>Pseudomonadati</taxon>
        <taxon>Pseudomonadota</taxon>
        <taxon>Alphaproteobacteria</taxon>
        <taxon>Acetobacterales</taxon>
        <taxon>Acetobacteraceae</taxon>
        <taxon>Gluconacetobacter</taxon>
    </lineage>
</organism>
<dbReference type="PANTHER" id="PTHR43038">
    <property type="entry name" value="ATP-BINDING CASSETTE, SUB-FAMILY H, MEMBER 1"/>
    <property type="match status" value="1"/>
</dbReference>
<dbReference type="InterPro" id="IPR027417">
    <property type="entry name" value="P-loop_NTPase"/>
</dbReference>
<keyword evidence="1" id="KW-0472">Membrane</keyword>
<dbReference type="AlphaFoldDB" id="A9HA23"/>
<feature type="transmembrane region" description="Helical" evidence="1">
    <location>
        <begin position="179"/>
        <end position="197"/>
    </location>
</feature>
<reference evidence="3 4" key="1">
    <citation type="journal article" date="2009" name="BMC Genomics">
        <title>Complete genome sequence of the sugarcane nitrogen-fixing endophyte Gluconacetobacter diazotrophicus Pal5.</title>
        <authorList>
            <person name="Bertalan M."/>
            <person name="Albano R."/>
            <person name="Padua V."/>
            <person name="Rouws L."/>
            <person name="Rojas C."/>
            <person name="Hemerly A."/>
            <person name="Teixeira K."/>
            <person name="Schwab S."/>
            <person name="Araujo J."/>
            <person name="Oliveira A."/>
            <person name="Franca L."/>
            <person name="Magalhaes V."/>
            <person name="Alqueres S."/>
            <person name="Cardoso A."/>
            <person name="Almeida W."/>
            <person name="Loureiro M.M."/>
            <person name="Nogueira E."/>
            <person name="Cidade D."/>
            <person name="Oliveira D."/>
            <person name="Simao T."/>
            <person name="Macedo J."/>
            <person name="Valadao A."/>
            <person name="Dreschsel M."/>
            <person name="Freitas F."/>
            <person name="Vidal M."/>
            <person name="Guedes H."/>
            <person name="Rodrigues E."/>
            <person name="Meneses C."/>
            <person name="Brioso P."/>
            <person name="Pozzer L."/>
            <person name="Figueiredo D."/>
            <person name="Montano H."/>
            <person name="Junior J."/>
            <person name="Filho G."/>
            <person name="Flores V."/>
            <person name="Ferreira B."/>
            <person name="Branco A."/>
            <person name="Gonzalez P."/>
            <person name="Guillobel H."/>
            <person name="Lemos M."/>
            <person name="Seibel L."/>
            <person name="Macedo J."/>
            <person name="Alves-Ferreira M."/>
            <person name="Sachetto-Martins G."/>
            <person name="Coelho A."/>
            <person name="Santos E."/>
            <person name="Amaral G."/>
            <person name="Neves A."/>
            <person name="Pacheco A.B."/>
            <person name="Carvalho D."/>
            <person name="Lery L."/>
            <person name="Bisch P."/>
            <person name="Rossle S.C."/>
            <person name="Urmenyi T."/>
            <person name="Kruger W.V."/>
            <person name="Martins O."/>
            <person name="Baldani J.I."/>
            <person name="Ferreira P.C."/>
        </authorList>
    </citation>
    <scope>NUCLEOTIDE SEQUENCE [LARGE SCALE GENOMIC DNA]</scope>
    <source>
        <strain evidence="4">ATCC 49037 / DSM 5601 / CCUG 37298 / CIP 103539 / LMG 7603 / PAl5</strain>
    </source>
</reference>
<keyword evidence="1" id="KW-1133">Transmembrane helix</keyword>
<feature type="domain" description="ABC transporter" evidence="2">
    <location>
        <begin position="29"/>
        <end position="108"/>
    </location>
</feature>
<evidence type="ECO:0000259" key="2">
    <source>
        <dbReference type="Pfam" id="PF00005"/>
    </source>
</evidence>
<protein>
    <submittedName>
        <fullName evidence="3">Putative ABC transporter component</fullName>
    </submittedName>
</protein>
<keyword evidence="4" id="KW-1185">Reference proteome</keyword>
<gene>
    <name evidence="3" type="ordered locus">GDI3840</name>
</gene>
<dbReference type="EMBL" id="AM889285">
    <property type="protein sequence ID" value="CAP57783.1"/>
    <property type="molecule type" value="Genomic_DNA"/>
</dbReference>
<proteinExistence type="predicted"/>
<dbReference type="GO" id="GO:0016887">
    <property type="term" value="F:ATP hydrolysis activity"/>
    <property type="evidence" value="ECO:0007669"/>
    <property type="project" value="InterPro"/>
</dbReference>
<dbReference type="PANTHER" id="PTHR43038:SF3">
    <property type="entry name" value="ABC TRANSPORTER G FAMILY MEMBER 20 ISOFORM X1"/>
    <property type="match status" value="1"/>
</dbReference>
<keyword evidence="1" id="KW-0812">Transmembrane</keyword>